<dbReference type="Gene3D" id="3.40.50.200">
    <property type="entry name" value="Peptidase S8/S53 domain"/>
    <property type="match status" value="1"/>
</dbReference>
<evidence type="ECO:0000256" key="7">
    <source>
        <dbReference type="ARBA" id="ARBA00022723"/>
    </source>
</evidence>
<evidence type="ECO:0000256" key="13">
    <source>
        <dbReference type="ARBA" id="ARBA00023145"/>
    </source>
</evidence>
<feature type="binding site" evidence="15">
    <location>
        <position position="572"/>
    </location>
    <ligand>
        <name>Ca(2+)</name>
        <dbReference type="ChEBI" id="CHEBI:29108"/>
    </ligand>
</feature>
<dbReference type="InterPro" id="IPR030400">
    <property type="entry name" value="Sedolisin_dom"/>
</dbReference>
<dbReference type="EMBL" id="JAKELL010000048">
    <property type="protein sequence ID" value="KAH8987269.1"/>
    <property type="molecule type" value="Genomic_DNA"/>
</dbReference>
<keyword evidence="19" id="KW-1185">Reference proteome</keyword>
<dbReference type="SUPFAM" id="SSF54897">
    <property type="entry name" value="Protease propeptides/inhibitors"/>
    <property type="match status" value="1"/>
</dbReference>
<dbReference type="InterPro" id="IPR015366">
    <property type="entry name" value="S53_propep"/>
</dbReference>
<keyword evidence="10 15" id="KW-0720">Serine protease</keyword>
<evidence type="ECO:0000256" key="1">
    <source>
        <dbReference type="ARBA" id="ARBA00001910"/>
    </source>
</evidence>
<dbReference type="Pfam" id="PF00082">
    <property type="entry name" value="Peptidase_S8"/>
    <property type="match status" value="1"/>
</dbReference>
<feature type="active site" description="Charge relay system" evidence="15">
    <location>
        <position position="509"/>
    </location>
</feature>
<protein>
    <recommendedName>
        <fullName evidence="4">tripeptidyl-peptidase II</fullName>
        <ecNumber evidence="4">3.4.14.10</ecNumber>
    </recommendedName>
</protein>
<feature type="transmembrane region" description="Helical" evidence="16">
    <location>
        <begin position="6"/>
        <end position="28"/>
    </location>
</feature>
<evidence type="ECO:0000256" key="4">
    <source>
        <dbReference type="ARBA" id="ARBA00012462"/>
    </source>
</evidence>
<dbReference type="PANTHER" id="PTHR14218:SF15">
    <property type="entry name" value="TRIPEPTIDYL-PEPTIDASE 1"/>
    <property type="match status" value="1"/>
</dbReference>
<proteinExistence type="predicted"/>
<keyword evidence="16" id="KW-0812">Transmembrane</keyword>
<feature type="binding site" evidence="15">
    <location>
        <position position="551"/>
    </location>
    <ligand>
        <name>Ca(2+)</name>
        <dbReference type="ChEBI" id="CHEBI:29108"/>
    </ligand>
</feature>
<evidence type="ECO:0000256" key="5">
    <source>
        <dbReference type="ARBA" id="ARBA00022525"/>
    </source>
</evidence>
<evidence type="ECO:0000259" key="17">
    <source>
        <dbReference type="PROSITE" id="PS51695"/>
    </source>
</evidence>
<keyword evidence="14" id="KW-0325">Glycoprotein</keyword>
<dbReference type="InterPro" id="IPR023828">
    <property type="entry name" value="Peptidase_S8_Ser-AS"/>
</dbReference>
<evidence type="ECO:0000256" key="6">
    <source>
        <dbReference type="ARBA" id="ARBA00022670"/>
    </source>
</evidence>
<keyword evidence="8" id="KW-0732">Signal</keyword>
<dbReference type="FunFam" id="3.40.50.200:FF:000015">
    <property type="entry name" value="Tripeptidyl peptidase A"/>
    <property type="match status" value="1"/>
</dbReference>
<dbReference type="InterPro" id="IPR036852">
    <property type="entry name" value="Peptidase_S8/S53_dom_sf"/>
</dbReference>
<comment type="cofactor">
    <cofactor evidence="15">
        <name>Ca(2+)</name>
        <dbReference type="ChEBI" id="CHEBI:29108"/>
    </cofactor>
    <text evidence="15">Binds 1 Ca(2+) ion per subunit.</text>
</comment>
<dbReference type="SUPFAM" id="SSF52743">
    <property type="entry name" value="Subtilisin-like"/>
    <property type="match status" value="1"/>
</dbReference>
<dbReference type="GO" id="GO:0004252">
    <property type="term" value="F:serine-type endopeptidase activity"/>
    <property type="evidence" value="ECO:0007669"/>
    <property type="project" value="UniProtKB-UniRule"/>
</dbReference>
<dbReference type="AlphaFoldDB" id="A0AAD4LD38"/>
<feature type="active site" description="Charge relay system" evidence="15">
    <location>
        <position position="313"/>
    </location>
</feature>
<comment type="function">
    <text evidence="2">Secreted tripeptidyl-peptidase which degrades proteins at acidic pHs and is involved in virulence.</text>
</comment>
<dbReference type="SMART" id="SM00944">
    <property type="entry name" value="Pro-kuma_activ"/>
    <property type="match status" value="1"/>
</dbReference>
<evidence type="ECO:0000256" key="15">
    <source>
        <dbReference type="PROSITE-ProRule" id="PRU01032"/>
    </source>
</evidence>
<keyword evidence="12" id="KW-0843">Virulence</keyword>
<dbReference type="GO" id="GO:0008240">
    <property type="term" value="F:tripeptidyl-peptidase activity"/>
    <property type="evidence" value="ECO:0007669"/>
    <property type="project" value="UniProtKB-EC"/>
</dbReference>
<dbReference type="PANTHER" id="PTHR14218">
    <property type="entry name" value="PROTEASE S8 TRIPEPTIDYL PEPTIDASE I CLN2"/>
    <property type="match status" value="1"/>
</dbReference>
<name>A0AAD4LD38_9AGAM</name>
<organism evidence="18 19">
    <name type="scientific">Lactarius akahatsu</name>
    <dbReference type="NCBI Taxonomy" id="416441"/>
    <lineage>
        <taxon>Eukaryota</taxon>
        <taxon>Fungi</taxon>
        <taxon>Dikarya</taxon>
        <taxon>Basidiomycota</taxon>
        <taxon>Agaricomycotina</taxon>
        <taxon>Agaricomycetes</taxon>
        <taxon>Russulales</taxon>
        <taxon>Russulaceae</taxon>
        <taxon>Lactarius</taxon>
    </lineage>
</organism>
<dbReference type="PROSITE" id="PS00138">
    <property type="entry name" value="SUBTILASE_SER"/>
    <property type="match status" value="1"/>
</dbReference>
<keyword evidence="9 15" id="KW-0378">Hydrolase</keyword>
<dbReference type="PROSITE" id="PS51695">
    <property type="entry name" value="SEDOLISIN"/>
    <property type="match status" value="1"/>
</dbReference>
<dbReference type="GO" id="GO:0046872">
    <property type="term" value="F:metal ion binding"/>
    <property type="evidence" value="ECO:0007669"/>
    <property type="project" value="UniProtKB-UniRule"/>
</dbReference>
<dbReference type="CDD" id="cd04056">
    <property type="entry name" value="Peptidases_S53"/>
    <property type="match status" value="1"/>
</dbReference>
<evidence type="ECO:0000256" key="11">
    <source>
        <dbReference type="ARBA" id="ARBA00022837"/>
    </source>
</evidence>
<evidence type="ECO:0000313" key="18">
    <source>
        <dbReference type="EMBL" id="KAH8987269.1"/>
    </source>
</evidence>
<dbReference type="InterPro" id="IPR000209">
    <property type="entry name" value="Peptidase_S8/S53_dom"/>
</dbReference>
<evidence type="ECO:0000256" key="14">
    <source>
        <dbReference type="ARBA" id="ARBA00023180"/>
    </source>
</evidence>
<keyword evidence="16" id="KW-1133">Transmembrane helix</keyword>
<reference evidence="18" key="1">
    <citation type="submission" date="2022-01" db="EMBL/GenBank/DDBJ databases">
        <title>Comparative genomics reveals a dynamic genome evolution in the ectomycorrhizal milk-cap (Lactarius) mushrooms.</title>
        <authorList>
            <consortium name="DOE Joint Genome Institute"/>
            <person name="Lebreton A."/>
            <person name="Tang N."/>
            <person name="Kuo A."/>
            <person name="LaButti K."/>
            <person name="Drula E."/>
            <person name="Barry K."/>
            <person name="Clum A."/>
            <person name="Lipzen A."/>
            <person name="Mousain D."/>
            <person name="Ng V."/>
            <person name="Wang R."/>
            <person name="Wang X."/>
            <person name="Dai Y."/>
            <person name="Henrissat B."/>
            <person name="Grigoriev I.V."/>
            <person name="Guerin-Laguette A."/>
            <person name="Yu F."/>
            <person name="Martin F.M."/>
        </authorList>
    </citation>
    <scope>NUCLEOTIDE SEQUENCE</scope>
    <source>
        <strain evidence="18">QP</strain>
    </source>
</reference>
<comment type="caution">
    <text evidence="18">The sequence shown here is derived from an EMBL/GenBank/DDBJ whole genome shotgun (WGS) entry which is preliminary data.</text>
</comment>
<evidence type="ECO:0000313" key="19">
    <source>
        <dbReference type="Proteomes" id="UP001201163"/>
    </source>
</evidence>
<feature type="binding site" evidence="15">
    <location>
        <position position="552"/>
    </location>
    <ligand>
        <name>Ca(2+)</name>
        <dbReference type="ChEBI" id="CHEBI:29108"/>
    </ligand>
</feature>
<accession>A0AAD4LD38</accession>
<keyword evidence="6 15" id="KW-0645">Protease</keyword>
<comment type="catalytic activity">
    <reaction evidence="1">
        <text>Release of an N-terminal tripeptide from a polypeptide.</text>
        <dbReference type="EC" id="3.4.14.10"/>
    </reaction>
</comment>
<dbReference type="GO" id="GO:0005576">
    <property type="term" value="C:extracellular region"/>
    <property type="evidence" value="ECO:0007669"/>
    <property type="project" value="UniProtKB-SubCell"/>
</dbReference>
<keyword evidence="11 15" id="KW-0106">Calcium</keyword>
<dbReference type="GO" id="GO:0006508">
    <property type="term" value="P:proteolysis"/>
    <property type="evidence" value="ECO:0007669"/>
    <property type="project" value="UniProtKB-KW"/>
</dbReference>
<dbReference type="CDD" id="cd11377">
    <property type="entry name" value="Pro-peptidase_S53"/>
    <property type="match status" value="1"/>
</dbReference>
<evidence type="ECO:0000256" key="2">
    <source>
        <dbReference type="ARBA" id="ARBA00002451"/>
    </source>
</evidence>
<dbReference type="Pfam" id="PF09286">
    <property type="entry name" value="Pro-kuma_activ"/>
    <property type="match status" value="1"/>
</dbReference>
<gene>
    <name evidence="18" type="ORF">EDB92DRAFT_1936088</name>
</gene>
<evidence type="ECO:0000256" key="16">
    <source>
        <dbReference type="SAM" id="Phobius"/>
    </source>
</evidence>
<keyword evidence="7 15" id="KW-0479">Metal-binding</keyword>
<keyword evidence="5" id="KW-0964">Secreted</keyword>
<evidence type="ECO:0000256" key="12">
    <source>
        <dbReference type="ARBA" id="ARBA00023026"/>
    </source>
</evidence>
<evidence type="ECO:0000256" key="8">
    <source>
        <dbReference type="ARBA" id="ARBA00022729"/>
    </source>
</evidence>
<sequence>MCYHLLYVFFAVTAVPFGCFATLFAPLWDNMRVKHAWEAVPENWESLGIPSAGTTINLHLALKPHREKALVTALYEVSSPGHPKHVLSTTPPRTYGTHLSKEQVAKLVMPHPHTLELVKSWLKYYGVPSSASLTHGGNWLTLTGVSVSKANDLLGASYQLYRHVETKEVIICTVSYSLPAVLHGHVQTVAPTTFFASPRMSWQTPRKRSGGAAAGQVKATSGDLVTALLGRADYDVTPPFLRWLYKSVTYVPAATDRNLLGISGFIREYPNPVDLTTFMDHFHGTGTEATYTVVRVNSGAYNPYNPGTEASADVQYASGIAYPTPIVFYSIGHGPEGTDDPYLSWLNYILNLDAIDIPQTISSSYANYETELPLDHARAVCDLFMQLGARGVSVLIASGDEGVGEGDCMTNGNVRFRASFPANCPWVTSVGGTSGYPEAAAILSSGGFSEYFKRPDYQHDAVTTFFEILGNQYHGLYNASGRGFPDIAAQAFDIGIIFRNEYTVVEGTSCSTPIVAGIISLLNDYRISQDRYPLGFLNPWLYGIARAGLNDITSGSNPGCNTDGFSAVVGWDPVTGLGSLDFEHLQHLLP</sequence>
<evidence type="ECO:0000256" key="10">
    <source>
        <dbReference type="ARBA" id="ARBA00022825"/>
    </source>
</evidence>
<feature type="active site" description="Charge relay system" evidence="15">
    <location>
        <position position="309"/>
    </location>
</feature>
<feature type="domain" description="Peptidase S53" evidence="17">
    <location>
        <begin position="235"/>
        <end position="590"/>
    </location>
</feature>
<evidence type="ECO:0000256" key="9">
    <source>
        <dbReference type="ARBA" id="ARBA00022801"/>
    </source>
</evidence>
<keyword evidence="16" id="KW-0472">Membrane</keyword>
<feature type="binding site" evidence="15">
    <location>
        <position position="570"/>
    </location>
    <ligand>
        <name>Ca(2+)</name>
        <dbReference type="ChEBI" id="CHEBI:29108"/>
    </ligand>
</feature>
<evidence type="ECO:0000256" key="3">
    <source>
        <dbReference type="ARBA" id="ARBA00004239"/>
    </source>
</evidence>
<keyword evidence="13" id="KW-0865">Zymogen</keyword>
<dbReference type="InterPro" id="IPR050819">
    <property type="entry name" value="Tripeptidyl-peptidase_I"/>
</dbReference>
<comment type="subcellular location">
    <subcellularLocation>
        <location evidence="3">Secreted</location>
        <location evidence="3">Extracellular space</location>
    </subcellularLocation>
</comment>
<dbReference type="Proteomes" id="UP001201163">
    <property type="component" value="Unassembled WGS sequence"/>
</dbReference>
<dbReference type="EC" id="3.4.14.10" evidence="4"/>